<sequence length="474" mass="53708">MNKKIIFGVSAIVILGLGAGAVFSPQINQWLDARAKAKAEQARYDTALKKVTSYIDSLPGKSSAVTSWALVVANPRTAPLAQWDKPGDKPQIMTQIYVEENQKQAGLYTMNLDGTNLQTLLTAEEVKGSVSFTKNLRVQRSPNGRYMLFNTGLFSQQKGCVMVDLKNRQIERFGGDCNFGGWLPDSSKAYVSQLGKAYQFDTKAMKMAPLPLALPNPDTPEVNKVWLDGNEHGIDKIKRVRLINSGAQLLVKVKTRYNMGYLNRAATSHYLSYQVGDWQNYQQADFYPQDCIREKAIYWREDGGAFSCYTADGYRAYNANDFSQSALMADDARYPLQLGMFSGQESIIPRFTRVRQSDESSPIGTLRYYYKLSNLRDKIYGFSLYVPPALSQGFNQYDLVQQLPALPTYSQYKVAFSIHNQDKLDKCELLWQTPNDPSWMRRDFHDCKRLCQIERVGSHFISVDCQPMKENSRG</sequence>
<reference evidence="1 2" key="1">
    <citation type="submission" date="2019-09" db="EMBL/GenBank/DDBJ databases">
        <title>Draft genome sequencing and comparative genomics of hatchery-associated Vibrios.</title>
        <authorList>
            <person name="Kehlet-Delgado H."/>
            <person name="Mueller R.S."/>
        </authorList>
    </citation>
    <scope>NUCLEOTIDE SEQUENCE [LARGE SCALE GENOMIC DNA]</scope>
    <source>
        <strain evidence="1 2">99-46-Y</strain>
    </source>
</reference>
<evidence type="ECO:0000313" key="1">
    <source>
        <dbReference type="EMBL" id="NOH73368.1"/>
    </source>
</evidence>
<dbReference type="Proteomes" id="UP000565719">
    <property type="component" value="Unassembled WGS sequence"/>
</dbReference>
<dbReference type="RefSeq" id="WP_171362322.1">
    <property type="nucleotide sequence ID" value="NZ_VTXC01000088.1"/>
</dbReference>
<organism evidence="1 2">
    <name type="scientific">Vibrio pectenicida</name>
    <dbReference type="NCBI Taxonomy" id="62763"/>
    <lineage>
        <taxon>Bacteria</taxon>
        <taxon>Pseudomonadati</taxon>
        <taxon>Pseudomonadota</taxon>
        <taxon>Gammaproteobacteria</taxon>
        <taxon>Vibrionales</taxon>
        <taxon>Vibrionaceae</taxon>
        <taxon>Vibrio</taxon>
    </lineage>
</organism>
<proteinExistence type="predicted"/>
<dbReference type="EMBL" id="VTXC01000088">
    <property type="protein sequence ID" value="NOH73368.1"/>
    <property type="molecule type" value="Genomic_DNA"/>
</dbReference>
<gene>
    <name evidence="1" type="ORF">F0225_18805</name>
</gene>
<name>A0A7Y4EGD5_9VIBR</name>
<comment type="caution">
    <text evidence="1">The sequence shown here is derived from an EMBL/GenBank/DDBJ whole genome shotgun (WGS) entry which is preliminary data.</text>
</comment>
<dbReference type="AlphaFoldDB" id="A0A7Y4EGD5"/>
<evidence type="ECO:0000313" key="2">
    <source>
        <dbReference type="Proteomes" id="UP000565719"/>
    </source>
</evidence>
<protein>
    <submittedName>
        <fullName evidence="1">Uncharacterized protein</fullName>
    </submittedName>
</protein>
<accession>A0A7Y4EGD5</accession>